<evidence type="ECO:0000313" key="8">
    <source>
        <dbReference type="Proteomes" id="UP000807469"/>
    </source>
</evidence>
<comment type="subcellular location">
    <subcellularLocation>
        <location evidence="1">Nucleus</location>
    </subcellularLocation>
</comment>
<dbReference type="InterPro" id="IPR037525">
    <property type="entry name" value="Velvet_dom"/>
</dbReference>
<keyword evidence="3" id="KW-0804">Transcription</keyword>
<keyword evidence="4" id="KW-0539">Nucleus</keyword>
<keyword evidence="8" id="KW-1185">Reference proteome</keyword>
<organism evidence="7 8">
    <name type="scientific">Pholiota conissans</name>
    <dbReference type="NCBI Taxonomy" id="109636"/>
    <lineage>
        <taxon>Eukaryota</taxon>
        <taxon>Fungi</taxon>
        <taxon>Dikarya</taxon>
        <taxon>Basidiomycota</taxon>
        <taxon>Agaricomycotina</taxon>
        <taxon>Agaricomycetes</taxon>
        <taxon>Agaricomycetidae</taxon>
        <taxon>Agaricales</taxon>
        <taxon>Agaricineae</taxon>
        <taxon>Strophariaceae</taxon>
        <taxon>Pholiota</taxon>
    </lineage>
</organism>
<evidence type="ECO:0000259" key="6">
    <source>
        <dbReference type="PROSITE" id="PS51821"/>
    </source>
</evidence>
<dbReference type="InterPro" id="IPR038491">
    <property type="entry name" value="Velvet_dom_sf"/>
</dbReference>
<evidence type="ECO:0000256" key="3">
    <source>
        <dbReference type="ARBA" id="ARBA00023163"/>
    </source>
</evidence>
<dbReference type="Proteomes" id="UP000807469">
    <property type="component" value="Unassembled WGS sequence"/>
</dbReference>
<proteinExistence type="predicted"/>
<comment type="caution">
    <text evidence="7">The sequence shown here is derived from an EMBL/GenBank/DDBJ whole genome shotgun (WGS) entry which is preliminary data.</text>
</comment>
<feature type="region of interest" description="Disordered" evidence="5">
    <location>
        <begin position="1"/>
        <end position="23"/>
    </location>
</feature>
<accession>A0A9P5YS71</accession>
<protein>
    <recommendedName>
        <fullName evidence="6">Velvet domain-containing protein</fullName>
    </recommendedName>
</protein>
<dbReference type="GO" id="GO:0005634">
    <property type="term" value="C:nucleus"/>
    <property type="evidence" value="ECO:0007669"/>
    <property type="project" value="UniProtKB-SubCell"/>
</dbReference>
<evidence type="ECO:0000256" key="5">
    <source>
        <dbReference type="SAM" id="MobiDB-lite"/>
    </source>
</evidence>
<evidence type="ECO:0000256" key="4">
    <source>
        <dbReference type="ARBA" id="ARBA00023242"/>
    </source>
</evidence>
<evidence type="ECO:0000313" key="7">
    <source>
        <dbReference type="EMBL" id="KAF9474552.1"/>
    </source>
</evidence>
<dbReference type="AlphaFoldDB" id="A0A9P5YS71"/>
<dbReference type="Pfam" id="PF11754">
    <property type="entry name" value="Velvet"/>
    <property type="match status" value="1"/>
</dbReference>
<sequence>MESGSHHRQNGGPSDRAARLNPQAPSMGDYFTFEAGQFAGRTIRVELVELQKAESGRKYAKVDRRPLDPPPAVLLRLFEAADGTPHNQWEREILHEDVLNVGLICTVDLFPVPEELYGVSSPGLAHPSPQSPYPTLPYPDGIGPSGGGYEHAQRPVSPLTYFPLHPYMNVGVSGGAGLAVGSSTAPQFQIPRRPPMLGYVTHEERPHDTVHRIGSHLITESSKLTPALVGERFAEPTLVDYQGRKALVFVFGDLAVRREGIFILRYRAFDIFSSVAGSPHAPILAEMYGGPFKVYSTREFPGLEPSTDLTRTLSKYGVRVTLRDAERKSKKRPKDAEYE</sequence>
<dbReference type="PROSITE" id="PS51821">
    <property type="entry name" value="VELVET"/>
    <property type="match status" value="1"/>
</dbReference>
<dbReference type="PANTHER" id="PTHR33572:SF3">
    <property type="entry name" value="VELVET COMPLEX SUBUNIT B"/>
    <property type="match status" value="1"/>
</dbReference>
<dbReference type="EMBL" id="MU155373">
    <property type="protein sequence ID" value="KAF9474552.1"/>
    <property type="molecule type" value="Genomic_DNA"/>
</dbReference>
<evidence type="ECO:0000256" key="1">
    <source>
        <dbReference type="ARBA" id="ARBA00004123"/>
    </source>
</evidence>
<evidence type="ECO:0000256" key="2">
    <source>
        <dbReference type="ARBA" id="ARBA00023015"/>
    </source>
</evidence>
<reference evidence="7" key="1">
    <citation type="submission" date="2020-11" db="EMBL/GenBank/DDBJ databases">
        <authorList>
            <consortium name="DOE Joint Genome Institute"/>
            <person name="Ahrendt S."/>
            <person name="Riley R."/>
            <person name="Andreopoulos W."/>
            <person name="Labutti K."/>
            <person name="Pangilinan J."/>
            <person name="Ruiz-Duenas F.J."/>
            <person name="Barrasa J.M."/>
            <person name="Sanchez-Garcia M."/>
            <person name="Camarero S."/>
            <person name="Miyauchi S."/>
            <person name="Serrano A."/>
            <person name="Linde D."/>
            <person name="Babiker R."/>
            <person name="Drula E."/>
            <person name="Ayuso-Fernandez I."/>
            <person name="Pacheco R."/>
            <person name="Padilla G."/>
            <person name="Ferreira P."/>
            <person name="Barriuso J."/>
            <person name="Kellner H."/>
            <person name="Castanera R."/>
            <person name="Alfaro M."/>
            <person name="Ramirez L."/>
            <person name="Pisabarro A.G."/>
            <person name="Kuo A."/>
            <person name="Tritt A."/>
            <person name="Lipzen A."/>
            <person name="He G."/>
            <person name="Yan M."/>
            <person name="Ng V."/>
            <person name="Cullen D."/>
            <person name="Martin F."/>
            <person name="Rosso M.-N."/>
            <person name="Henrissat B."/>
            <person name="Hibbett D."/>
            <person name="Martinez A.T."/>
            <person name="Grigoriev I.V."/>
        </authorList>
    </citation>
    <scope>NUCLEOTIDE SEQUENCE</scope>
    <source>
        <strain evidence="7">CIRM-BRFM 674</strain>
    </source>
</reference>
<feature type="domain" description="Velvet" evidence="6">
    <location>
        <begin position="40"/>
        <end position="323"/>
    </location>
</feature>
<dbReference type="InterPro" id="IPR021740">
    <property type="entry name" value="Velvet"/>
</dbReference>
<dbReference type="OrthoDB" id="5599552at2759"/>
<gene>
    <name evidence="7" type="ORF">BDN70DRAFT_908467</name>
</gene>
<dbReference type="Gene3D" id="2.60.40.3960">
    <property type="entry name" value="Velvet domain"/>
    <property type="match status" value="1"/>
</dbReference>
<name>A0A9P5YS71_9AGAR</name>
<dbReference type="PANTHER" id="PTHR33572">
    <property type="entry name" value="SPORE DEVELOPMENT REGULATOR VOSA"/>
    <property type="match status" value="1"/>
</dbReference>
<keyword evidence="2" id="KW-0805">Transcription regulation</keyword>